<gene>
    <name evidence="2" type="ORF">GS882_09840</name>
</gene>
<sequence length="117" mass="11864">MGTSPYDSDHPEEVLTDAELLDASSLEGAALAEAVAGLEPDVAADSQSPLIKIVKGNPTDEDVAVLVAVLSAAAAASGEPAGDGLPPETWGAPTRMHRGHAPFSPYSFGTPVAARPF</sequence>
<dbReference type="GO" id="GO:0003989">
    <property type="term" value="F:acetyl-CoA carboxylase activity"/>
    <property type="evidence" value="ECO:0007669"/>
    <property type="project" value="InterPro"/>
</dbReference>
<dbReference type="Proteomes" id="UP000603463">
    <property type="component" value="Unassembled WGS sequence"/>
</dbReference>
<dbReference type="EMBL" id="WVBC01000030">
    <property type="protein sequence ID" value="NKT78399.1"/>
    <property type="molecule type" value="Genomic_DNA"/>
</dbReference>
<dbReference type="AlphaFoldDB" id="A0A9Q4ZKL0"/>
<comment type="caution">
    <text evidence="2">The sequence shown here is derived from an EMBL/GenBank/DDBJ whole genome shotgun (WGS) entry which is preliminary data.</text>
</comment>
<protein>
    <submittedName>
        <fullName evidence="2">Acyl-CoA carboxylase subunit epsilon</fullName>
    </submittedName>
</protein>
<dbReference type="Pfam" id="PF13822">
    <property type="entry name" value="ACC_epsilon"/>
    <property type="match status" value="1"/>
</dbReference>
<evidence type="ECO:0000313" key="2">
    <source>
        <dbReference type="EMBL" id="NKT78399.1"/>
    </source>
</evidence>
<evidence type="ECO:0000256" key="1">
    <source>
        <dbReference type="SAM" id="MobiDB-lite"/>
    </source>
</evidence>
<feature type="region of interest" description="Disordered" evidence="1">
    <location>
        <begin position="76"/>
        <end position="97"/>
    </location>
</feature>
<proteinExistence type="predicted"/>
<reference evidence="2" key="1">
    <citation type="journal article" date="2020" name="Environ. Microbiol.">
        <title>The novel and transferable erm(51) gene confers Macrolides, Lincosamides, and Streptogramins B (MLSB) resistance to clonal Rhodococcus equi in the environment.</title>
        <authorList>
            <person name="Huber L."/>
            <person name="Giguere S."/>
            <person name="Slovis N.M."/>
            <person name="Alvarez-Narvaez S."/>
            <person name="Hart K.A."/>
            <person name="Greiter M."/>
            <person name="Morris E.R.A."/>
            <person name="Cohen N.D."/>
        </authorList>
    </citation>
    <scope>NUCLEOTIDE SEQUENCE</scope>
    <source>
        <strain evidence="2">Lh_116_1</strain>
    </source>
</reference>
<name>A0A9Q4ZKL0_RHOHA</name>
<evidence type="ECO:0000313" key="3">
    <source>
        <dbReference type="Proteomes" id="UP000603463"/>
    </source>
</evidence>
<accession>A0A9Q4ZKL0</accession>
<dbReference type="GO" id="GO:0004658">
    <property type="term" value="F:propionyl-CoA carboxylase activity"/>
    <property type="evidence" value="ECO:0007669"/>
    <property type="project" value="InterPro"/>
</dbReference>
<organism evidence="2 3">
    <name type="scientific">Rhodococcus hoagii</name>
    <name type="common">Corynebacterium equii</name>
    <dbReference type="NCBI Taxonomy" id="43767"/>
    <lineage>
        <taxon>Bacteria</taxon>
        <taxon>Bacillati</taxon>
        <taxon>Actinomycetota</taxon>
        <taxon>Actinomycetes</taxon>
        <taxon>Mycobacteriales</taxon>
        <taxon>Nocardiaceae</taxon>
        <taxon>Prescottella</taxon>
    </lineage>
</organism>
<dbReference type="InterPro" id="IPR032716">
    <property type="entry name" value="ACC_epsilon"/>
</dbReference>